<keyword evidence="2" id="KW-1185">Reference proteome</keyword>
<name>A0A266QCS7_9GAMM</name>
<evidence type="ECO:0000313" key="1">
    <source>
        <dbReference type="EMBL" id="OZY87645.1"/>
    </source>
</evidence>
<accession>A0A266QCS7</accession>
<dbReference type="GO" id="GO:0005737">
    <property type="term" value="C:cytoplasm"/>
    <property type="evidence" value="ECO:0007669"/>
    <property type="project" value="TreeGrafter"/>
</dbReference>
<dbReference type="PANTHER" id="PTHR30143">
    <property type="entry name" value="ACID HYDRATASE"/>
    <property type="match status" value="1"/>
</dbReference>
<dbReference type="GO" id="GO:0008684">
    <property type="term" value="F:2-oxopent-4-enoate hydratase activity"/>
    <property type="evidence" value="ECO:0007669"/>
    <property type="project" value="TreeGrafter"/>
</dbReference>
<dbReference type="STRING" id="1209072.GCA_000766945_01816"/>
<dbReference type="EMBL" id="NHNI01000001">
    <property type="protein sequence ID" value="OZY87645.1"/>
    <property type="molecule type" value="Genomic_DNA"/>
</dbReference>
<comment type="caution">
    <text evidence="1">The sequence shown here is derived from an EMBL/GenBank/DDBJ whole genome shotgun (WGS) entry which is preliminary data.</text>
</comment>
<dbReference type="SUPFAM" id="SSF56529">
    <property type="entry name" value="FAH"/>
    <property type="match status" value="1"/>
</dbReference>
<proteinExistence type="predicted"/>
<reference evidence="2" key="1">
    <citation type="submission" date="2017-05" db="EMBL/GenBank/DDBJ databases">
        <authorList>
            <person name="Barney B.M."/>
        </authorList>
    </citation>
    <scope>NUCLEOTIDE SEQUENCE [LARGE SCALE GENOMIC DNA]</scope>
    <source>
        <strain evidence="2">PSBB022</strain>
    </source>
</reference>
<dbReference type="RefSeq" id="WP_094985009.1">
    <property type="nucleotide sequence ID" value="NZ_NHNI01000001.1"/>
</dbReference>
<dbReference type="Gene3D" id="3.90.850.10">
    <property type="entry name" value="Fumarylacetoacetase-like, C-terminal domain"/>
    <property type="match status" value="1"/>
</dbReference>
<sequence>MTNLFPAADAAAILVERRIQGTQGDALPVACRPQNLEQALAIQAAVTERWCEQMDDSIGGWKCLLPPEGKLVIGPIYTRTIDSVAPVSLWTKTAPEGERARIEPELAFFFGKDLPPRPEPYTAEEVDTAIARTHMALELINSRYSDPASCEFPEMLADGLVNQGLFIGPEVDSGSARSASSFTVTMTCANGEVIERQGQHPNTHPRAPLYWLAEFLRSRGQGIVAGQAVITGSYAGVIEVPVNTDIQIDYAGLGRMNVSFTAKVAR</sequence>
<gene>
    <name evidence="1" type="ORF">CBP51_11950</name>
</gene>
<dbReference type="AlphaFoldDB" id="A0A266QCS7"/>
<protein>
    <submittedName>
        <fullName evidence="1">Hydratase</fullName>
    </submittedName>
</protein>
<evidence type="ECO:0000313" key="2">
    <source>
        <dbReference type="Proteomes" id="UP000216101"/>
    </source>
</evidence>
<dbReference type="PANTHER" id="PTHR30143:SF0">
    <property type="entry name" value="2-KETO-4-PENTENOATE HYDRATASE"/>
    <property type="match status" value="1"/>
</dbReference>
<dbReference type="Proteomes" id="UP000216101">
    <property type="component" value="Unassembled WGS sequence"/>
</dbReference>
<dbReference type="InterPro" id="IPR036663">
    <property type="entry name" value="Fumarylacetoacetase_C_sf"/>
</dbReference>
<dbReference type="InterPro" id="IPR050772">
    <property type="entry name" value="Hydratase-Decarb/MhpD_sf"/>
</dbReference>
<organism evidence="1 2">
    <name type="scientific">Cellvibrio mixtus</name>
    <dbReference type="NCBI Taxonomy" id="39650"/>
    <lineage>
        <taxon>Bacteria</taxon>
        <taxon>Pseudomonadati</taxon>
        <taxon>Pseudomonadota</taxon>
        <taxon>Gammaproteobacteria</taxon>
        <taxon>Cellvibrionales</taxon>
        <taxon>Cellvibrionaceae</taxon>
        <taxon>Cellvibrio</taxon>
    </lineage>
</organism>